<evidence type="ECO:0000256" key="7">
    <source>
        <dbReference type="ARBA" id="ARBA00023004"/>
    </source>
</evidence>
<keyword evidence="3 12" id="KW-1134">Transmembrane beta strand</keyword>
<dbReference type="EMBL" id="CP047493">
    <property type="protein sequence ID" value="UXW03518.1"/>
    <property type="molecule type" value="Genomic_DNA"/>
</dbReference>
<evidence type="ECO:0000313" key="15">
    <source>
        <dbReference type="Proteomes" id="UP000187097"/>
    </source>
</evidence>
<keyword evidence="5 12" id="KW-0812">Transmembrane</keyword>
<comment type="similarity">
    <text evidence="12">Belongs to the TonB-dependent receptor family.</text>
</comment>
<dbReference type="GO" id="GO:0015344">
    <property type="term" value="F:siderophore uptake transmembrane transporter activity"/>
    <property type="evidence" value="ECO:0007669"/>
    <property type="project" value="TreeGrafter"/>
</dbReference>
<evidence type="ECO:0000256" key="11">
    <source>
        <dbReference type="ARBA" id="ARBA00023237"/>
    </source>
</evidence>
<keyword evidence="4" id="KW-0410">Iron transport</keyword>
<keyword evidence="11 12" id="KW-0998">Cell outer membrane</keyword>
<dbReference type="PANTHER" id="PTHR32552">
    <property type="entry name" value="FERRICHROME IRON RECEPTOR-RELATED"/>
    <property type="match status" value="1"/>
</dbReference>
<evidence type="ECO:0000256" key="8">
    <source>
        <dbReference type="ARBA" id="ARBA00023065"/>
    </source>
</evidence>
<evidence type="ECO:0000256" key="3">
    <source>
        <dbReference type="ARBA" id="ARBA00022452"/>
    </source>
</evidence>
<keyword evidence="6" id="KW-0732">Signal</keyword>
<dbReference type="GO" id="GO:0009279">
    <property type="term" value="C:cell outer membrane"/>
    <property type="evidence" value="ECO:0007669"/>
    <property type="project" value="UniProtKB-SubCell"/>
</dbReference>
<comment type="subcellular location">
    <subcellularLocation>
        <location evidence="1 12">Cell outer membrane</location>
        <topology evidence="1 12">Multi-pass membrane protein</topology>
    </subcellularLocation>
</comment>
<keyword evidence="14" id="KW-0675">Receptor</keyword>
<dbReference type="InterPro" id="IPR000531">
    <property type="entry name" value="Beta-barrel_TonB"/>
</dbReference>
<protein>
    <submittedName>
        <fullName evidence="14">TonB-dependent receptor</fullName>
    </submittedName>
</protein>
<keyword evidence="2 12" id="KW-0813">Transport</keyword>
<evidence type="ECO:0000256" key="1">
    <source>
        <dbReference type="ARBA" id="ARBA00004571"/>
    </source>
</evidence>
<evidence type="ECO:0000256" key="2">
    <source>
        <dbReference type="ARBA" id="ARBA00022448"/>
    </source>
</evidence>
<evidence type="ECO:0000256" key="6">
    <source>
        <dbReference type="ARBA" id="ARBA00022729"/>
    </source>
</evidence>
<dbReference type="Gene3D" id="2.40.170.20">
    <property type="entry name" value="TonB-dependent receptor, beta-barrel domain"/>
    <property type="match status" value="1"/>
</dbReference>
<keyword evidence="9" id="KW-0798">TonB box</keyword>
<evidence type="ECO:0000259" key="13">
    <source>
        <dbReference type="Pfam" id="PF00593"/>
    </source>
</evidence>
<name>A0AAJ5MGS3_XANOO</name>
<evidence type="ECO:0000256" key="10">
    <source>
        <dbReference type="ARBA" id="ARBA00023136"/>
    </source>
</evidence>
<dbReference type="InterPro" id="IPR039426">
    <property type="entry name" value="TonB-dep_rcpt-like"/>
</dbReference>
<proteinExistence type="inferred from homology"/>
<reference evidence="14" key="2">
    <citation type="submission" date="2020-01" db="EMBL/GenBank/DDBJ databases">
        <title>Complete genome investigation of Xanthomonas oryzae strains.</title>
        <authorList>
            <person name="Kaur A."/>
            <person name="Bansal K."/>
            <person name="Patil P.B."/>
        </authorList>
    </citation>
    <scope>NUCLEOTIDE SEQUENCE</scope>
    <source>
        <strain evidence="14">IXO792</strain>
    </source>
</reference>
<evidence type="ECO:0000256" key="12">
    <source>
        <dbReference type="PROSITE-ProRule" id="PRU01360"/>
    </source>
</evidence>
<keyword evidence="8" id="KW-0406">Ion transport</keyword>
<dbReference type="SUPFAM" id="SSF56935">
    <property type="entry name" value="Porins"/>
    <property type="match status" value="1"/>
</dbReference>
<dbReference type="Proteomes" id="UP000187097">
    <property type="component" value="Chromosome"/>
</dbReference>
<feature type="domain" description="TonB-dependent receptor-like beta-barrel" evidence="13">
    <location>
        <begin position="2"/>
        <end position="137"/>
    </location>
</feature>
<evidence type="ECO:0000256" key="5">
    <source>
        <dbReference type="ARBA" id="ARBA00022692"/>
    </source>
</evidence>
<reference evidence="14" key="1">
    <citation type="submission" date="2015-01" db="EMBL/GenBank/DDBJ databases">
        <authorList>
            <person name="Midha S."/>
            <person name="Anil M.G."/>
            <person name="Mishra D."/>
            <person name="Brahma K."/>
            <person name="Laha G.S."/>
            <person name="Sundaram R.M."/>
            <person name="Sonti R.V."/>
            <person name="Patil P.B."/>
        </authorList>
    </citation>
    <scope>NUCLEOTIDE SEQUENCE</scope>
    <source>
        <strain evidence="14">IXO792</strain>
    </source>
</reference>
<evidence type="ECO:0000256" key="4">
    <source>
        <dbReference type="ARBA" id="ARBA00022496"/>
    </source>
</evidence>
<dbReference type="PANTHER" id="PTHR32552:SF68">
    <property type="entry name" value="FERRICHROME OUTER MEMBRANE TRANSPORTER_PHAGE RECEPTOR"/>
    <property type="match status" value="1"/>
</dbReference>
<dbReference type="Pfam" id="PF00593">
    <property type="entry name" value="TonB_dep_Rec_b-barrel"/>
    <property type="match status" value="1"/>
</dbReference>
<keyword evidence="7" id="KW-0408">Iron</keyword>
<accession>A0AAJ5MGS3</accession>
<organism evidence="14 15">
    <name type="scientific">Xanthomonas oryzae pv. oryzae</name>
    <dbReference type="NCBI Taxonomy" id="64187"/>
    <lineage>
        <taxon>Bacteria</taxon>
        <taxon>Pseudomonadati</taxon>
        <taxon>Pseudomonadota</taxon>
        <taxon>Gammaproteobacteria</taxon>
        <taxon>Lysobacterales</taxon>
        <taxon>Lysobacteraceae</taxon>
        <taxon>Xanthomonas</taxon>
    </lineage>
</organism>
<gene>
    <name evidence="14" type="ORF">IXO792_14115</name>
</gene>
<dbReference type="PROSITE" id="PS52016">
    <property type="entry name" value="TONB_DEPENDENT_REC_3"/>
    <property type="match status" value="1"/>
</dbReference>
<evidence type="ECO:0000256" key="9">
    <source>
        <dbReference type="ARBA" id="ARBA00023077"/>
    </source>
</evidence>
<dbReference type="AlphaFoldDB" id="A0AAJ5MGS3"/>
<dbReference type="InterPro" id="IPR036942">
    <property type="entry name" value="Beta-barrel_TonB_sf"/>
</dbReference>
<keyword evidence="10 12" id="KW-0472">Membrane</keyword>
<evidence type="ECO:0000313" key="14">
    <source>
        <dbReference type="EMBL" id="UXW03518.1"/>
    </source>
</evidence>
<sequence length="171" mass="18559">MFRQTRENVTVADPDNAGYYIQSGQQRARGLEMDMVWEPSLAFSLLANYAHTDTRDDGTSPGDRVARVPDNSGRIAARYRILSGPAQGLGVGAGVTAVSPRELTLPNTIALPGYAVFDAQASYDVGRFTLGLSLVNLTGRKAWDPSSYMGYPVVAPNQPRSTYVTLKMDLK</sequence>